<organism evidence="2 3">
    <name type="scientific">Roseinatronobacter monicus</name>
    <dbReference type="NCBI Taxonomy" id="393481"/>
    <lineage>
        <taxon>Bacteria</taxon>
        <taxon>Pseudomonadati</taxon>
        <taxon>Pseudomonadota</taxon>
        <taxon>Alphaproteobacteria</taxon>
        <taxon>Rhodobacterales</taxon>
        <taxon>Paracoccaceae</taxon>
        <taxon>Roseinatronobacter</taxon>
    </lineage>
</organism>
<dbReference type="Proteomes" id="UP000320582">
    <property type="component" value="Unassembled WGS sequence"/>
</dbReference>
<feature type="transmembrane region" description="Helical" evidence="1">
    <location>
        <begin position="61"/>
        <end position="83"/>
    </location>
</feature>
<dbReference type="Pfam" id="PF03334">
    <property type="entry name" value="PhaG_MnhG_YufB"/>
    <property type="match status" value="1"/>
</dbReference>
<dbReference type="PANTHER" id="PTHR34703">
    <property type="entry name" value="ANTIPORTER SUBUNIT MNHG2-RELATED"/>
    <property type="match status" value="1"/>
</dbReference>
<dbReference type="AlphaFoldDB" id="A0A543KB02"/>
<dbReference type="RefSeq" id="WP_142079974.1">
    <property type="nucleotide sequence ID" value="NZ_VFPT01000001.1"/>
</dbReference>
<feature type="transmembrane region" description="Helical" evidence="1">
    <location>
        <begin position="6"/>
        <end position="25"/>
    </location>
</feature>
<evidence type="ECO:0000256" key="1">
    <source>
        <dbReference type="SAM" id="Phobius"/>
    </source>
</evidence>
<keyword evidence="1" id="KW-1133">Transmembrane helix</keyword>
<dbReference type="InterPro" id="IPR005133">
    <property type="entry name" value="PhaG_MnhG_YufB"/>
</dbReference>
<dbReference type="NCBIfam" id="TIGR01300">
    <property type="entry name" value="CPA3_mnhG_phaG"/>
    <property type="match status" value="1"/>
</dbReference>
<evidence type="ECO:0000313" key="3">
    <source>
        <dbReference type="Proteomes" id="UP000320582"/>
    </source>
</evidence>
<keyword evidence="1" id="KW-0812">Transmembrane</keyword>
<dbReference type="EMBL" id="VFPT01000001">
    <property type="protein sequence ID" value="TQM92227.1"/>
    <property type="molecule type" value="Genomic_DNA"/>
</dbReference>
<dbReference type="NCBIfam" id="NF009314">
    <property type="entry name" value="PRK12674.1-2"/>
    <property type="match status" value="1"/>
</dbReference>
<dbReference type="OrthoDB" id="4427992at2"/>
<keyword evidence="3" id="KW-1185">Reference proteome</keyword>
<proteinExistence type="predicted"/>
<dbReference type="PANTHER" id="PTHR34703:SF1">
    <property type="entry name" value="ANTIPORTER SUBUNIT MNHG2-RELATED"/>
    <property type="match status" value="1"/>
</dbReference>
<reference evidence="2 3" key="1">
    <citation type="submission" date="2019-06" db="EMBL/GenBank/DDBJ databases">
        <title>Genomic Encyclopedia of Archaeal and Bacterial Type Strains, Phase II (KMG-II): from individual species to whole genera.</title>
        <authorList>
            <person name="Goeker M."/>
        </authorList>
    </citation>
    <scope>NUCLEOTIDE SEQUENCE [LARGE SCALE GENOMIC DNA]</scope>
    <source>
        <strain evidence="2 3">DSM 18423</strain>
    </source>
</reference>
<dbReference type="GO" id="GO:0015385">
    <property type="term" value="F:sodium:proton antiporter activity"/>
    <property type="evidence" value="ECO:0007669"/>
    <property type="project" value="TreeGrafter"/>
</dbReference>
<sequence>MIDVIVGLFLIAGAAFVLIAAIGIVRLPDLLTRMHASTKAGTLGALLVMVGLAFYEGSGEVVSKVVATSLFLLLTAPIAAHMIGRAHARVMQKLKDKEAADD</sequence>
<feature type="transmembrane region" description="Helical" evidence="1">
    <location>
        <begin position="37"/>
        <end position="55"/>
    </location>
</feature>
<comment type="caution">
    <text evidence="2">The sequence shown here is derived from an EMBL/GenBank/DDBJ whole genome shotgun (WGS) entry which is preliminary data.</text>
</comment>
<accession>A0A543KB02</accession>
<keyword evidence="1" id="KW-0472">Membrane</keyword>
<name>A0A543KB02_9RHOB</name>
<protein>
    <submittedName>
        <fullName evidence="2">Multicomponent Na+:H+ antiporter subunit G</fullName>
    </submittedName>
</protein>
<gene>
    <name evidence="2" type="ORF">BD293_0820</name>
</gene>
<evidence type="ECO:0000313" key="2">
    <source>
        <dbReference type="EMBL" id="TQM92227.1"/>
    </source>
</evidence>